<accession>A0ABS4NJ82</accession>
<dbReference type="Pfam" id="PF08241">
    <property type="entry name" value="Methyltransf_11"/>
    <property type="match status" value="1"/>
</dbReference>
<sequence>MNYIEYFDSIAGEWDEIRKKYFDDDIRNIAIERSNIKNKGGLIVADIGTGSGFMALELSKYAREVVGIDVSDEMLKYAKQTAENSGSNNIIFLKGSMEQIPIIDDSIDVVFSNMVLHHVENPFKGIMEIHRILKPGGMLIITDVMKHSSEWARFEMYDRWLGFNLEDIEKWLIHSNFKEILVKETGLYATAMSSKGEIAKTGIFIAKGIKE</sequence>
<dbReference type="InterPro" id="IPR013216">
    <property type="entry name" value="Methyltransf_11"/>
</dbReference>
<keyword evidence="3" id="KW-1185">Reference proteome</keyword>
<dbReference type="InterPro" id="IPR029063">
    <property type="entry name" value="SAM-dependent_MTases_sf"/>
</dbReference>
<dbReference type="CDD" id="cd02440">
    <property type="entry name" value="AdoMet_MTases"/>
    <property type="match status" value="1"/>
</dbReference>
<dbReference type="Proteomes" id="UP001166402">
    <property type="component" value="Unassembled WGS sequence"/>
</dbReference>
<organism evidence="2 3">
    <name type="scientific">Thermoanaerobacterium butyriciformans</name>
    <dbReference type="NCBI Taxonomy" id="1702242"/>
    <lineage>
        <taxon>Bacteria</taxon>
        <taxon>Bacillati</taxon>
        <taxon>Bacillota</taxon>
        <taxon>Clostridia</taxon>
        <taxon>Thermoanaerobacterales</taxon>
        <taxon>Thermoanaerobacteraceae</taxon>
        <taxon>Thermoanaerobacterium</taxon>
    </lineage>
</organism>
<feature type="domain" description="Methyltransferase type 11" evidence="1">
    <location>
        <begin position="46"/>
        <end position="141"/>
    </location>
</feature>
<dbReference type="Gene3D" id="3.40.50.150">
    <property type="entry name" value="Vaccinia Virus protein VP39"/>
    <property type="match status" value="1"/>
</dbReference>
<evidence type="ECO:0000313" key="3">
    <source>
        <dbReference type="Proteomes" id="UP001166402"/>
    </source>
</evidence>
<evidence type="ECO:0000313" key="2">
    <source>
        <dbReference type="EMBL" id="MBP2073133.1"/>
    </source>
</evidence>
<dbReference type="SUPFAM" id="SSF53335">
    <property type="entry name" value="S-adenosyl-L-methionine-dependent methyltransferases"/>
    <property type="match status" value="1"/>
</dbReference>
<protein>
    <submittedName>
        <fullName evidence="2">Ubiquinone/menaquinone biosynthesis C-methylase UbiE</fullName>
    </submittedName>
</protein>
<comment type="caution">
    <text evidence="2">The sequence shown here is derived from an EMBL/GenBank/DDBJ whole genome shotgun (WGS) entry which is preliminary data.</text>
</comment>
<name>A0ABS4NJ82_9THEO</name>
<dbReference type="RefSeq" id="WP_209454785.1">
    <property type="nucleotide sequence ID" value="NZ_JAGGLT010000035.1"/>
</dbReference>
<gene>
    <name evidence="2" type="ORF">J2Z80_002685</name>
</gene>
<evidence type="ECO:0000259" key="1">
    <source>
        <dbReference type="Pfam" id="PF08241"/>
    </source>
</evidence>
<reference evidence="2" key="1">
    <citation type="submission" date="2021-03" db="EMBL/GenBank/DDBJ databases">
        <title>Genomic Encyclopedia of Type Strains, Phase IV (KMG-IV): sequencing the most valuable type-strain genomes for metagenomic binning, comparative biology and taxonomic classification.</title>
        <authorList>
            <person name="Goeker M."/>
        </authorList>
    </citation>
    <scope>NUCLEOTIDE SEQUENCE</scope>
    <source>
        <strain evidence="2">DSM 101588</strain>
    </source>
</reference>
<dbReference type="EMBL" id="JAGGLT010000035">
    <property type="protein sequence ID" value="MBP2073133.1"/>
    <property type="molecule type" value="Genomic_DNA"/>
</dbReference>
<dbReference type="PANTHER" id="PTHR43591">
    <property type="entry name" value="METHYLTRANSFERASE"/>
    <property type="match status" value="1"/>
</dbReference>
<keyword evidence="2" id="KW-0830">Ubiquinone</keyword>
<proteinExistence type="predicted"/>
<dbReference type="PANTHER" id="PTHR43591:SF24">
    <property type="entry name" value="2-METHOXY-6-POLYPRENYL-1,4-BENZOQUINOL METHYLASE, MITOCHONDRIAL"/>
    <property type="match status" value="1"/>
</dbReference>